<evidence type="ECO:0000313" key="1">
    <source>
        <dbReference type="EMBL" id="RIH84812.1"/>
    </source>
</evidence>
<keyword evidence="2" id="KW-1185">Reference proteome</keyword>
<evidence type="ECO:0000313" key="2">
    <source>
        <dbReference type="Proteomes" id="UP000265341"/>
    </source>
</evidence>
<comment type="caution">
    <text evidence="1">The sequence shown here is derived from an EMBL/GenBank/DDBJ whole genome shotgun (WGS) entry which is preliminary data.</text>
</comment>
<dbReference type="AlphaFoldDB" id="A0A399EQI1"/>
<accession>A0A399EQI1</accession>
<gene>
    <name evidence="1" type="ORF">Mrose_02471</name>
</gene>
<dbReference type="EMBL" id="QWLA01000051">
    <property type="protein sequence ID" value="RIH84812.1"/>
    <property type="molecule type" value="Genomic_DNA"/>
</dbReference>
<dbReference type="OrthoDB" id="2382419at2"/>
<proteinExistence type="predicted"/>
<protein>
    <recommendedName>
        <fullName evidence="3">Outer membrane protein beta-barrel domain protein</fullName>
    </recommendedName>
</protein>
<organism evidence="1 2">
    <name type="scientific">Calidithermus roseus</name>
    <dbReference type="NCBI Taxonomy" id="1644118"/>
    <lineage>
        <taxon>Bacteria</taxon>
        <taxon>Thermotogati</taxon>
        <taxon>Deinococcota</taxon>
        <taxon>Deinococci</taxon>
        <taxon>Thermales</taxon>
        <taxon>Thermaceae</taxon>
        <taxon>Calidithermus</taxon>
    </lineage>
</organism>
<evidence type="ECO:0008006" key="3">
    <source>
        <dbReference type="Google" id="ProtNLM"/>
    </source>
</evidence>
<dbReference type="Proteomes" id="UP000265341">
    <property type="component" value="Unassembled WGS sequence"/>
</dbReference>
<name>A0A399EQI1_9DEIN</name>
<reference evidence="1 2" key="1">
    <citation type="submission" date="2018-08" db="EMBL/GenBank/DDBJ databases">
        <title>Meiothermus roseus NBRC 110900 genome sequencing project.</title>
        <authorList>
            <person name="Da Costa M.S."/>
            <person name="Albuquerque L."/>
            <person name="Raposo P."/>
            <person name="Froufe H.J.C."/>
            <person name="Barroso C.S."/>
            <person name="Egas C."/>
        </authorList>
    </citation>
    <scope>NUCLEOTIDE SEQUENCE [LARGE SCALE GENOMIC DNA]</scope>
    <source>
        <strain evidence="1 2">NBRC 110900</strain>
    </source>
</reference>
<sequence>MYADEATHADHLLDGATDYPVEPMVSGPIEQVISVGGFIGVHDVILGFGPRVGADYNLGNGAINVNAYLVRNFNRGGFFDPYLGLGVRYDASSTNPNIVPVYGDAVLGAGFNFSRNFGLYLEGNPGLGDNLSLRFGVRAGLKLSF</sequence>